<sequence>MRGHRRHVTESLKDKVYSILPPVVVLCTEKKNRHRIDFPAEYEPHFTSLMDPDAEKRKNIGRFRPCKHLQTAASLVHASHAGMCKNEGLRVVGWSMRTMPSDRGLFNLKSCSFADRGSAENMRKPGFIRFLFHESDREPDTAKIRKVAVQGRALETTMHWCLCEVNLFQWVRVAVQIGWMEEKRRWIRLHGR</sequence>
<name>A0A6A5TAN5_9PLEO</name>
<evidence type="ECO:0000313" key="2">
    <source>
        <dbReference type="Proteomes" id="UP000800035"/>
    </source>
</evidence>
<reference evidence="1" key="1">
    <citation type="journal article" date="2020" name="Stud. Mycol.">
        <title>101 Dothideomycetes genomes: a test case for predicting lifestyles and emergence of pathogens.</title>
        <authorList>
            <person name="Haridas S."/>
            <person name="Albert R."/>
            <person name="Binder M."/>
            <person name="Bloem J."/>
            <person name="Labutti K."/>
            <person name="Salamov A."/>
            <person name="Andreopoulos B."/>
            <person name="Baker S."/>
            <person name="Barry K."/>
            <person name="Bills G."/>
            <person name="Bluhm B."/>
            <person name="Cannon C."/>
            <person name="Castanera R."/>
            <person name="Culley D."/>
            <person name="Daum C."/>
            <person name="Ezra D."/>
            <person name="Gonzalez J."/>
            <person name="Henrissat B."/>
            <person name="Kuo A."/>
            <person name="Liang C."/>
            <person name="Lipzen A."/>
            <person name="Lutzoni F."/>
            <person name="Magnuson J."/>
            <person name="Mondo S."/>
            <person name="Nolan M."/>
            <person name="Ohm R."/>
            <person name="Pangilinan J."/>
            <person name="Park H.-J."/>
            <person name="Ramirez L."/>
            <person name="Alfaro M."/>
            <person name="Sun H."/>
            <person name="Tritt A."/>
            <person name="Yoshinaga Y."/>
            <person name="Zwiers L.-H."/>
            <person name="Turgeon B."/>
            <person name="Goodwin S."/>
            <person name="Spatafora J."/>
            <person name="Crous P."/>
            <person name="Grigoriev I."/>
        </authorList>
    </citation>
    <scope>NUCLEOTIDE SEQUENCE</scope>
    <source>
        <strain evidence="1">CBS 675.92</strain>
    </source>
</reference>
<evidence type="ECO:0000313" key="1">
    <source>
        <dbReference type="EMBL" id="KAF1950005.1"/>
    </source>
</evidence>
<dbReference type="EMBL" id="ML977029">
    <property type="protein sequence ID" value="KAF1950005.1"/>
    <property type="molecule type" value="Genomic_DNA"/>
</dbReference>
<accession>A0A6A5TAN5</accession>
<dbReference type="AlphaFoldDB" id="A0A6A5TAN5"/>
<organism evidence="1 2">
    <name type="scientific">Byssothecium circinans</name>
    <dbReference type="NCBI Taxonomy" id="147558"/>
    <lineage>
        <taxon>Eukaryota</taxon>
        <taxon>Fungi</taxon>
        <taxon>Dikarya</taxon>
        <taxon>Ascomycota</taxon>
        <taxon>Pezizomycotina</taxon>
        <taxon>Dothideomycetes</taxon>
        <taxon>Pleosporomycetidae</taxon>
        <taxon>Pleosporales</taxon>
        <taxon>Massarineae</taxon>
        <taxon>Massarinaceae</taxon>
        <taxon>Byssothecium</taxon>
    </lineage>
</organism>
<proteinExistence type="predicted"/>
<dbReference type="Proteomes" id="UP000800035">
    <property type="component" value="Unassembled WGS sequence"/>
</dbReference>
<keyword evidence="2" id="KW-1185">Reference proteome</keyword>
<protein>
    <submittedName>
        <fullName evidence="1">Uncharacterized protein</fullName>
    </submittedName>
</protein>
<gene>
    <name evidence="1" type="ORF">CC80DRAFT_247218</name>
</gene>